<gene>
    <name evidence="3" type="ORF">DW228_16080</name>
    <name evidence="2" type="ORF">DXA27_11865</name>
    <name evidence="1" type="ORF">IA74_013405</name>
</gene>
<dbReference type="EMBL" id="QSDG01000009">
    <property type="protein sequence ID" value="RGY68551.1"/>
    <property type="molecule type" value="Genomic_DNA"/>
</dbReference>
<evidence type="ECO:0000313" key="6">
    <source>
        <dbReference type="Proteomes" id="UP000284614"/>
    </source>
</evidence>
<evidence type="ECO:0000313" key="4">
    <source>
        <dbReference type="Proteomes" id="UP000028294"/>
    </source>
</evidence>
<reference evidence="1 4" key="2">
    <citation type="submission" date="2019-03" db="EMBL/GenBank/DDBJ databases">
        <title>Complete genome assembly of MDR B. fragilis.</title>
        <authorList>
            <person name="Sydenham T.V."/>
            <person name="Hasman H."/>
            <person name="Justesen U.S."/>
        </authorList>
    </citation>
    <scope>NUCLEOTIDE SEQUENCE [LARGE SCALE GENOMIC DNA]</scope>
    <source>
        <strain evidence="1 4">DCMOUH0067B</strain>
    </source>
</reference>
<dbReference type="Proteomes" id="UP000266644">
    <property type="component" value="Unassembled WGS sequence"/>
</dbReference>
<dbReference type="EMBL" id="QRJE01000026">
    <property type="protein sequence ID" value="RHH08922.1"/>
    <property type="molecule type" value="Genomic_DNA"/>
</dbReference>
<dbReference type="AlphaFoldDB" id="A0A396BWP1"/>
<evidence type="ECO:0000313" key="3">
    <source>
        <dbReference type="EMBL" id="RHH08922.1"/>
    </source>
</evidence>
<dbReference type="Proteomes" id="UP000028294">
    <property type="component" value="Chromosome"/>
</dbReference>
<organism evidence="3 5">
    <name type="scientific">Bacteroides fragilis</name>
    <dbReference type="NCBI Taxonomy" id="817"/>
    <lineage>
        <taxon>Bacteria</taxon>
        <taxon>Pseudomonadati</taxon>
        <taxon>Bacteroidota</taxon>
        <taxon>Bacteroidia</taxon>
        <taxon>Bacteroidales</taxon>
        <taxon>Bacteroidaceae</taxon>
        <taxon>Bacteroides</taxon>
    </lineage>
</organism>
<evidence type="ECO:0000313" key="2">
    <source>
        <dbReference type="EMBL" id="RGY68551.1"/>
    </source>
</evidence>
<evidence type="ECO:0000313" key="1">
    <source>
        <dbReference type="EMBL" id="QCQ37023.1"/>
    </source>
</evidence>
<accession>A0A396BWP1</accession>
<dbReference type="Proteomes" id="UP000284614">
    <property type="component" value="Unassembled WGS sequence"/>
</dbReference>
<sequence length="70" mass="8123">MNTPVTIPLRKLPIGIQSFEKLLIDEYDKLVWRLLVHRRNPCFPGGNAAEDQFRFTGDGRNRSALHFAER</sequence>
<reference evidence="5 6" key="1">
    <citation type="submission" date="2018-08" db="EMBL/GenBank/DDBJ databases">
        <title>A genome reference for cultivated species of the human gut microbiota.</title>
        <authorList>
            <person name="Zou Y."/>
            <person name="Xue W."/>
            <person name="Luo G."/>
        </authorList>
    </citation>
    <scope>NUCLEOTIDE SEQUENCE [LARGE SCALE GENOMIC DNA]</scope>
    <source>
        <strain evidence="3 5">AM18-6</strain>
        <strain evidence="2 6">OF01-1</strain>
    </source>
</reference>
<evidence type="ECO:0000313" key="5">
    <source>
        <dbReference type="Proteomes" id="UP000266644"/>
    </source>
</evidence>
<proteinExistence type="predicted"/>
<name>A0A396BWP1_BACFG</name>
<dbReference type="EMBL" id="CP036553">
    <property type="protein sequence ID" value="QCQ37023.1"/>
    <property type="molecule type" value="Genomic_DNA"/>
</dbReference>
<protein>
    <submittedName>
        <fullName evidence="3">Uncharacterized protein</fullName>
    </submittedName>
</protein>